<protein>
    <recommendedName>
        <fullName evidence="8">Peptidase S54 rhomboid domain-containing protein</fullName>
    </recommendedName>
</protein>
<feature type="transmembrane region" description="Helical" evidence="7">
    <location>
        <begin position="21"/>
        <end position="42"/>
    </location>
</feature>
<feature type="domain" description="Peptidase S54 rhomboid" evidence="8">
    <location>
        <begin position="1"/>
        <end position="118"/>
    </location>
</feature>
<keyword evidence="10" id="KW-1185">Reference proteome</keyword>
<dbReference type="Pfam" id="PF01694">
    <property type="entry name" value="Rhomboid"/>
    <property type="match status" value="1"/>
</dbReference>
<comment type="subcellular location">
    <subcellularLocation>
        <location evidence="1">Membrane</location>
        <topology evidence="1">Multi-pass membrane protein</topology>
    </subcellularLocation>
</comment>
<dbReference type="GO" id="GO:0016020">
    <property type="term" value="C:membrane"/>
    <property type="evidence" value="ECO:0007669"/>
    <property type="project" value="UniProtKB-SubCell"/>
</dbReference>
<comment type="caution">
    <text evidence="9">The sequence shown here is derived from an EMBL/GenBank/DDBJ whole genome shotgun (WGS) entry which is preliminary data.</text>
</comment>
<keyword evidence="5 7" id="KW-1133">Transmembrane helix</keyword>
<gene>
    <name evidence="9" type="ORF">CY0110_25943</name>
</gene>
<dbReference type="InterPro" id="IPR050925">
    <property type="entry name" value="Rhomboid_protease_S54"/>
</dbReference>
<proteinExistence type="inferred from homology"/>
<keyword evidence="6 7" id="KW-0472">Membrane</keyword>
<reference evidence="9 10" key="1">
    <citation type="submission" date="2007-03" db="EMBL/GenBank/DDBJ databases">
        <authorList>
            <person name="Stal L."/>
            <person name="Ferriera S."/>
            <person name="Johnson J."/>
            <person name="Kravitz S."/>
            <person name="Beeson K."/>
            <person name="Sutton G."/>
            <person name="Rogers Y.-H."/>
            <person name="Friedman R."/>
            <person name="Frazier M."/>
            <person name="Venter J.C."/>
        </authorList>
    </citation>
    <scope>NUCLEOTIDE SEQUENCE [LARGE SCALE GENOMIC DNA]</scope>
    <source>
        <strain evidence="9 10">CCY0110</strain>
    </source>
</reference>
<dbReference type="PANTHER" id="PTHR43731:SF14">
    <property type="entry name" value="PRESENILIN-ASSOCIATED RHOMBOID-LIKE PROTEIN, MITOCHONDRIAL"/>
    <property type="match status" value="1"/>
</dbReference>
<dbReference type="AlphaFoldDB" id="A3IP73"/>
<evidence type="ECO:0000313" key="10">
    <source>
        <dbReference type="Proteomes" id="UP000003781"/>
    </source>
</evidence>
<organism evidence="9 10">
    <name type="scientific">Crocosphaera chwakensis CCY0110</name>
    <dbReference type="NCBI Taxonomy" id="391612"/>
    <lineage>
        <taxon>Bacteria</taxon>
        <taxon>Bacillati</taxon>
        <taxon>Cyanobacteriota</taxon>
        <taxon>Cyanophyceae</taxon>
        <taxon>Oscillatoriophycideae</taxon>
        <taxon>Chroococcales</taxon>
        <taxon>Aphanothecaceae</taxon>
        <taxon>Crocosphaera</taxon>
        <taxon>Crocosphaera chwakensis</taxon>
    </lineage>
</organism>
<feature type="transmembrane region" description="Helical" evidence="7">
    <location>
        <begin position="48"/>
        <end position="67"/>
    </location>
</feature>
<dbReference type="Gene3D" id="1.20.1540.10">
    <property type="entry name" value="Rhomboid-like"/>
    <property type="match status" value="1"/>
</dbReference>
<feature type="transmembrane region" description="Helical" evidence="7">
    <location>
        <begin position="79"/>
        <end position="98"/>
    </location>
</feature>
<accession>A3IP73</accession>
<evidence type="ECO:0000256" key="2">
    <source>
        <dbReference type="ARBA" id="ARBA00009045"/>
    </source>
</evidence>
<dbReference type="InterPro" id="IPR022764">
    <property type="entry name" value="Peptidase_S54_rhomboid_dom"/>
</dbReference>
<evidence type="ECO:0000259" key="8">
    <source>
        <dbReference type="Pfam" id="PF01694"/>
    </source>
</evidence>
<dbReference type="InterPro" id="IPR035952">
    <property type="entry name" value="Rhomboid-like_sf"/>
</dbReference>
<dbReference type="GO" id="GO:0004252">
    <property type="term" value="F:serine-type endopeptidase activity"/>
    <property type="evidence" value="ECO:0007669"/>
    <property type="project" value="InterPro"/>
</dbReference>
<feature type="transmembrane region" description="Helical" evidence="7">
    <location>
        <begin position="135"/>
        <end position="156"/>
    </location>
</feature>
<name>A3IP73_9CHRO</name>
<sequence>MFNIGALFVLGKLIEVITHRAYVPLVFLISALSGSVFSLLFIPDVPSVGASGGIMGLLGFLFILGRKHKHLFPAAHQQMLIKGTIYTFLAGLLAYQVIDNPAHLGGFLAGVLLGWKLIPHRQFRIGMVVSRPLKIIGMISAGIIAIASFFTIYKMVIS</sequence>
<evidence type="ECO:0000256" key="5">
    <source>
        <dbReference type="ARBA" id="ARBA00022989"/>
    </source>
</evidence>
<dbReference type="SUPFAM" id="SSF144091">
    <property type="entry name" value="Rhomboid-like"/>
    <property type="match status" value="1"/>
</dbReference>
<keyword evidence="3 7" id="KW-0812">Transmembrane</keyword>
<evidence type="ECO:0000256" key="3">
    <source>
        <dbReference type="ARBA" id="ARBA00022692"/>
    </source>
</evidence>
<dbReference type="EMBL" id="AAXW01000012">
    <property type="protein sequence ID" value="EAZ91638.1"/>
    <property type="molecule type" value="Genomic_DNA"/>
</dbReference>
<keyword evidence="4" id="KW-0378">Hydrolase</keyword>
<evidence type="ECO:0000256" key="7">
    <source>
        <dbReference type="SAM" id="Phobius"/>
    </source>
</evidence>
<evidence type="ECO:0000313" key="9">
    <source>
        <dbReference type="EMBL" id="EAZ91638.1"/>
    </source>
</evidence>
<evidence type="ECO:0000256" key="6">
    <source>
        <dbReference type="ARBA" id="ARBA00023136"/>
    </source>
</evidence>
<comment type="similarity">
    <text evidence="2">Belongs to the peptidase S54 family.</text>
</comment>
<evidence type="ECO:0000256" key="1">
    <source>
        <dbReference type="ARBA" id="ARBA00004141"/>
    </source>
</evidence>
<dbReference type="PANTHER" id="PTHR43731">
    <property type="entry name" value="RHOMBOID PROTEASE"/>
    <property type="match status" value="1"/>
</dbReference>
<evidence type="ECO:0000256" key="4">
    <source>
        <dbReference type="ARBA" id="ARBA00022801"/>
    </source>
</evidence>
<dbReference type="eggNOG" id="COG0705">
    <property type="taxonomic scope" value="Bacteria"/>
</dbReference>
<dbReference type="Proteomes" id="UP000003781">
    <property type="component" value="Unassembled WGS sequence"/>
</dbReference>